<feature type="region of interest" description="Disordered" evidence="1">
    <location>
        <begin position="12"/>
        <end position="78"/>
    </location>
</feature>
<sequence>QIVEQLEQEIKEINQELGIDDKTDAPKPNPGKPTKNPQSPKERDNDLPNKDKGDNPKPTHNPDKTPPPSNNLEAERTRLINELEKSCEEKQPKLPKKAIKKFVKQIENASLTELPAIFQQAEERAKKRGTSIEEITGSYDIRKLVEKIKPFSSLSSSPAKLTEGEVKKIFPADIPFTDTTNFIRGIIRASKEKLRKSNFPEFLLIIDRVKLEFTQTNADIESSFKDMEFIPSSSNVVKEDEYIKWVDKLGVEFKLKTSPALLITPYYLEDDNSQSYDYSQMAEEKLKEEIKSTRFFDEESKEKWKKLELIRNLATNPLISLMKKLPKEKPKKKEKIDLVNWGVN</sequence>
<feature type="non-terminal residue" evidence="2">
    <location>
        <position position="1"/>
    </location>
</feature>
<evidence type="ECO:0000313" key="2">
    <source>
        <dbReference type="EMBL" id="CAG8630099.1"/>
    </source>
</evidence>
<accession>A0A9N9DBC8</accession>
<dbReference type="EMBL" id="CAJVPI010001898">
    <property type="protein sequence ID" value="CAG8630099.1"/>
    <property type="molecule type" value="Genomic_DNA"/>
</dbReference>
<evidence type="ECO:0000313" key="3">
    <source>
        <dbReference type="Proteomes" id="UP000789739"/>
    </source>
</evidence>
<dbReference type="AlphaFoldDB" id="A0A9N9DBC8"/>
<keyword evidence="3" id="KW-1185">Reference proteome</keyword>
<protein>
    <submittedName>
        <fullName evidence="2">5998_t:CDS:1</fullName>
    </submittedName>
</protein>
<name>A0A9N9DBC8_9GLOM</name>
<reference evidence="2" key="1">
    <citation type="submission" date="2021-06" db="EMBL/GenBank/DDBJ databases">
        <authorList>
            <person name="Kallberg Y."/>
            <person name="Tangrot J."/>
            <person name="Rosling A."/>
        </authorList>
    </citation>
    <scope>NUCLEOTIDE SEQUENCE</scope>
    <source>
        <strain evidence="2">BR232B</strain>
    </source>
</reference>
<dbReference type="Proteomes" id="UP000789739">
    <property type="component" value="Unassembled WGS sequence"/>
</dbReference>
<feature type="compositionally biased region" description="Basic and acidic residues" evidence="1">
    <location>
        <begin position="40"/>
        <end position="63"/>
    </location>
</feature>
<organism evidence="2 3">
    <name type="scientific">Paraglomus brasilianum</name>
    <dbReference type="NCBI Taxonomy" id="144538"/>
    <lineage>
        <taxon>Eukaryota</taxon>
        <taxon>Fungi</taxon>
        <taxon>Fungi incertae sedis</taxon>
        <taxon>Mucoromycota</taxon>
        <taxon>Glomeromycotina</taxon>
        <taxon>Glomeromycetes</taxon>
        <taxon>Paraglomerales</taxon>
        <taxon>Paraglomeraceae</taxon>
        <taxon>Paraglomus</taxon>
    </lineage>
</organism>
<gene>
    <name evidence="2" type="ORF">PBRASI_LOCUS9201</name>
</gene>
<feature type="compositionally biased region" description="Basic and acidic residues" evidence="1">
    <location>
        <begin position="12"/>
        <end position="25"/>
    </location>
</feature>
<comment type="caution">
    <text evidence="2">The sequence shown here is derived from an EMBL/GenBank/DDBJ whole genome shotgun (WGS) entry which is preliminary data.</text>
</comment>
<evidence type="ECO:0000256" key="1">
    <source>
        <dbReference type="SAM" id="MobiDB-lite"/>
    </source>
</evidence>
<proteinExistence type="predicted"/>